<dbReference type="Proteomes" id="UP000766246">
    <property type="component" value="Unassembled WGS sequence"/>
</dbReference>
<name>A0A927U962_9FIRM</name>
<feature type="transmembrane region" description="Helical" evidence="1">
    <location>
        <begin position="61"/>
        <end position="80"/>
    </location>
</feature>
<dbReference type="EMBL" id="SVER01000044">
    <property type="protein sequence ID" value="MBE5920681.1"/>
    <property type="molecule type" value="Genomic_DNA"/>
</dbReference>
<feature type="transmembrane region" description="Helical" evidence="1">
    <location>
        <begin position="20"/>
        <end position="40"/>
    </location>
</feature>
<accession>A0A927U962</accession>
<gene>
    <name evidence="2" type="ORF">E7272_12690</name>
</gene>
<evidence type="ECO:0000313" key="3">
    <source>
        <dbReference type="Proteomes" id="UP000766246"/>
    </source>
</evidence>
<organism evidence="2 3">
    <name type="scientific">Pseudobutyrivibrio ruminis</name>
    <dbReference type="NCBI Taxonomy" id="46206"/>
    <lineage>
        <taxon>Bacteria</taxon>
        <taxon>Bacillati</taxon>
        <taxon>Bacillota</taxon>
        <taxon>Clostridia</taxon>
        <taxon>Lachnospirales</taxon>
        <taxon>Lachnospiraceae</taxon>
        <taxon>Pseudobutyrivibrio</taxon>
    </lineage>
</organism>
<reference evidence="2" key="1">
    <citation type="submission" date="2019-04" db="EMBL/GenBank/DDBJ databases">
        <title>Evolution of Biomass-Degrading Anaerobic Consortia Revealed by Metagenomics.</title>
        <authorList>
            <person name="Peng X."/>
        </authorList>
    </citation>
    <scope>NUCLEOTIDE SEQUENCE</scope>
    <source>
        <strain evidence="2">SIG311</strain>
    </source>
</reference>
<feature type="transmembrane region" description="Helical" evidence="1">
    <location>
        <begin position="158"/>
        <end position="179"/>
    </location>
</feature>
<evidence type="ECO:0000313" key="2">
    <source>
        <dbReference type="EMBL" id="MBE5920681.1"/>
    </source>
</evidence>
<evidence type="ECO:0000256" key="1">
    <source>
        <dbReference type="SAM" id="Phobius"/>
    </source>
</evidence>
<protein>
    <submittedName>
        <fullName evidence="2">Uncharacterized protein</fullName>
    </submittedName>
</protein>
<proteinExistence type="predicted"/>
<sequence>MMPEQIVDLSNKMFLYKNVSIAISNFSLLFLAFAICIALLESYRAEALGISKKKMYLDIRPKMKIIIAFILLIAASFQFGKDVCDKRWHNIQSQLQERTAEDEYVYIYRNELSSEDKYEEAILDIESDNRAYTILTDETKRIIYIYDAEKHSFNIYEFIFIGGVPLMLGITILMGLLYVKGVKKEKTKPQIILE</sequence>
<comment type="caution">
    <text evidence="2">The sequence shown here is derived from an EMBL/GenBank/DDBJ whole genome shotgun (WGS) entry which is preliminary data.</text>
</comment>
<keyword evidence="1" id="KW-0472">Membrane</keyword>
<dbReference type="AlphaFoldDB" id="A0A927U962"/>
<keyword evidence="1" id="KW-1133">Transmembrane helix</keyword>
<keyword evidence="1" id="KW-0812">Transmembrane</keyword>